<keyword evidence="2" id="KW-1185">Reference proteome</keyword>
<dbReference type="EMBL" id="CASHSV030000206">
    <property type="protein sequence ID" value="CAJ2653658.1"/>
    <property type="molecule type" value="Genomic_DNA"/>
</dbReference>
<dbReference type="Proteomes" id="UP001177021">
    <property type="component" value="Unassembled WGS sequence"/>
</dbReference>
<evidence type="ECO:0000313" key="1">
    <source>
        <dbReference type="EMBL" id="CAJ2653658.1"/>
    </source>
</evidence>
<name>A0ACB0KD09_TRIPR</name>
<sequence>MTRYLRDHRGVFVAAGTNWFEGNCAIVEGESIALLEALKEIAERGISNVIFEMDSKSVVDAIHNIKSGSSDFSSLICHVKHVLLSNPNFVVKFIKRQANMVAHTKMVAYMDAARTYTGLKSAPIIMAGFSSRGPSVVQPLILKPDITVPRVNIYGCLFTGR</sequence>
<organism evidence="1 2">
    <name type="scientific">Trifolium pratense</name>
    <name type="common">Red clover</name>
    <dbReference type="NCBI Taxonomy" id="57577"/>
    <lineage>
        <taxon>Eukaryota</taxon>
        <taxon>Viridiplantae</taxon>
        <taxon>Streptophyta</taxon>
        <taxon>Embryophyta</taxon>
        <taxon>Tracheophyta</taxon>
        <taxon>Spermatophyta</taxon>
        <taxon>Magnoliopsida</taxon>
        <taxon>eudicotyledons</taxon>
        <taxon>Gunneridae</taxon>
        <taxon>Pentapetalae</taxon>
        <taxon>rosids</taxon>
        <taxon>fabids</taxon>
        <taxon>Fabales</taxon>
        <taxon>Fabaceae</taxon>
        <taxon>Papilionoideae</taxon>
        <taxon>50 kb inversion clade</taxon>
        <taxon>NPAAA clade</taxon>
        <taxon>Hologalegina</taxon>
        <taxon>IRL clade</taxon>
        <taxon>Trifolieae</taxon>
        <taxon>Trifolium</taxon>
    </lineage>
</organism>
<gene>
    <name evidence="1" type="ORF">MILVUS5_LOCUS20958</name>
</gene>
<evidence type="ECO:0000313" key="2">
    <source>
        <dbReference type="Proteomes" id="UP001177021"/>
    </source>
</evidence>
<reference evidence="1" key="1">
    <citation type="submission" date="2023-10" db="EMBL/GenBank/DDBJ databases">
        <authorList>
            <person name="Rodriguez Cubillos JULIANA M."/>
            <person name="De Vega J."/>
        </authorList>
    </citation>
    <scope>NUCLEOTIDE SEQUENCE</scope>
</reference>
<comment type="caution">
    <text evidence="1">The sequence shown here is derived from an EMBL/GenBank/DDBJ whole genome shotgun (WGS) entry which is preliminary data.</text>
</comment>
<accession>A0ACB0KD09</accession>
<protein>
    <submittedName>
        <fullName evidence="1">Uncharacterized protein</fullName>
    </submittedName>
</protein>
<proteinExistence type="predicted"/>